<dbReference type="CDD" id="cd00586">
    <property type="entry name" value="4HBT"/>
    <property type="match status" value="1"/>
</dbReference>
<dbReference type="NCBIfam" id="TIGR00051">
    <property type="entry name" value="YbgC/FadM family acyl-CoA thioesterase"/>
    <property type="match status" value="1"/>
</dbReference>
<evidence type="ECO:0000313" key="3">
    <source>
        <dbReference type="EMBL" id="SEM97214.1"/>
    </source>
</evidence>
<protein>
    <submittedName>
        <fullName evidence="3">Acyl-CoA thioester hydrolase</fullName>
    </submittedName>
</protein>
<dbReference type="Gene3D" id="3.10.129.10">
    <property type="entry name" value="Hotdog Thioesterase"/>
    <property type="match status" value="1"/>
</dbReference>
<gene>
    <name evidence="3" type="ORF">SAMN05444955_10456</name>
</gene>
<dbReference type="AlphaFoldDB" id="A0A1H8CRY7"/>
<dbReference type="EMBL" id="FOCQ01000004">
    <property type="protein sequence ID" value="SEM97214.1"/>
    <property type="molecule type" value="Genomic_DNA"/>
</dbReference>
<evidence type="ECO:0000313" key="4">
    <source>
        <dbReference type="Proteomes" id="UP000199695"/>
    </source>
</evidence>
<keyword evidence="4" id="KW-1185">Reference proteome</keyword>
<dbReference type="STRING" id="1173111.SAMN05444955_10456"/>
<organism evidence="3 4">
    <name type="scientific">Lihuaxuella thermophila</name>
    <dbReference type="NCBI Taxonomy" id="1173111"/>
    <lineage>
        <taxon>Bacteria</taxon>
        <taxon>Bacillati</taxon>
        <taxon>Bacillota</taxon>
        <taxon>Bacilli</taxon>
        <taxon>Bacillales</taxon>
        <taxon>Thermoactinomycetaceae</taxon>
        <taxon>Lihuaxuella</taxon>
    </lineage>
</organism>
<dbReference type="PIRSF" id="PIRSF003230">
    <property type="entry name" value="YbgC"/>
    <property type="match status" value="1"/>
</dbReference>
<dbReference type="OrthoDB" id="9800856at2"/>
<evidence type="ECO:0000256" key="2">
    <source>
        <dbReference type="ARBA" id="ARBA00022801"/>
    </source>
</evidence>
<dbReference type="PANTHER" id="PTHR31793">
    <property type="entry name" value="4-HYDROXYBENZOYL-COA THIOESTERASE FAMILY MEMBER"/>
    <property type="match status" value="1"/>
</dbReference>
<evidence type="ECO:0000256" key="1">
    <source>
        <dbReference type="ARBA" id="ARBA00005953"/>
    </source>
</evidence>
<name>A0A1H8CRY7_9BACL</name>
<dbReference type="InterPro" id="IPR029069">
    <property type="entry name" value="HotDog_dom_sf"/>
</dbReference>
<comment type="similarity">
    <text evidence="1">Belongs to the 4-hydroxybenzoyl-CoA thioesterase family.</text>
</comment>
<dbReference type="InterPro" id="IPR006684">
    <property type="entry name" value="YbgC/YbaW"/>
</dbReference>
<dbReference type="Pfam" id="PF13279">
    <property type="entry name" value="4HBT_2"/>
    <property type="match status" value="1"/>
</dbReference>
<proteinExistence type="inferred from homology"/>
<dbReference type="PANTHER" id="PTHR31793:SF27">
    <property type="entry name" value="NOVEL THIOESTERASE SUPERFAMILY DOMAIN AND SAPOSIN A-TYPE DOMAIN CONTAINING PROTEIN (0610012H03RIK)"/>
    <property type="match status" value="1"/>
</dbReference>
<dbReference type="InterPro" id="IPR050563">
    <property type="entry name" value="4-hydroxybenzoyl-CoA_TE"/>
</dbReference>
<accession>A0A1H8CRY7</accession>
<keyword evidence="2 3" id="KW-0378">Hydrolase</keyword>
<reference evidence="3 4" key="1">
    <citation type="submission" date="2016-10" db="EMBL/GenBank/DDBJ databases">
        <authorList>
            <person name="de Groot N.N."/>
        </authorList>
    </citation>
    <scope>NUCLEOTIDE SEQUENCE [LARGE SCALE GENOMIC DNA]</scope>
    <source>
        <strain evidence="3 4">DSM 46701</strain>
    </source>
</reference>
<dbReference type="RefSeq" id="WP_089966150.1">
    <property type="nucleotide sequence ID" value="NZ_FOCQ01000004.1"/>
</dbReference>
<dbReference type="SUPFAM" id="SSF54637">
    <property type="entry name" value="Thioesterase/thiol ester dehydrase-isomerase"/>
    <property type="match status" value="1"/>
</dbReference>
<sequence>MTIANQANYTTETTLRVRYQETDQMGVVYYANYLVWFEVGRSDFIRNQGYSYQLFEERGLLLPVVEVQCKYLAPARYDEEIVVLTRLAEFSGGKMVFEYRIMRAEDRKLLVTGMSKHLWVNKEMKRVNIKHLYPEVFDKLAALCPKEKDGSRCSG</sequence>
<dbReference type="GO" id="GO:0047617">
    <property type="term" value="F:fatty acyl-CoA hydrolase activity"/>
    <property type="evidence" value="ECO:0007669"/>
    <property type="project" value="TreeGrafter"/>
</dbReference>
<dbReference type="Proteomes" id="UP000199695">
    <property type="component" value="Unassembled WGS sequence"/>
</dbReference>